<dbReference type="GO" id="GO:0005524">
    <property type="term" value="F:ATP binding"/>
    <property type="evidence" value="ECO:0007669"/>
    <property type="project" value="UniProtKB-KW"/>
</dbReference>
<keyword evidence="1" id="KW-0547">Nucleotide-binding</keyword>
<evidence type="ECO:0000256" key="1">
    <source>
        <dbReference type="ARBA" id="ARBA00022741"/>
    </source>
</evidence>
<organism evidence="4 5">
    <name type="scientific">Rhizoctonia solani</name>
    <dbReference type="NCBI Taxonomy" id="456999"/>
    <lineage>
        <taxon>Eukaryota</taxon>
        <taxon>Fungi</taxon>
        <taxon>Dikarya</taxon>
        <taxon>Basidiomycota</taxon>
        <taxon>Agaricomycotina</taxon>
        <taxon>Agaricomycetes</taxon>
        <taxon>Cantharellales</taxon>
        <taxon>Ceratobasidiaceae</taxon>
        <taxon>Rhizoctonia</taxon>
    </lineage>
</organism>
<dbReference type="EMBL" id="CAJNJQ010005779">
    <property type="protein sequence ID" value="CAE7221244.1"/>
    <property type="molecule type" value="Genomic_DNA"/>
</dbReference>
<reference evidence="4" key="1">
    <citation type="submission" date="2021-01" db="EMBL/GenBank/DDBJ databases">
        <authorList>
            <person name="Kaushik A."/>
        </authorList>
    </citation>
    <scope>NUCLEOTIDE SEQUENCE</scope>
    <source>
        <strain evidence="4">AG5</strain>
    </source>
</reference>
<keyword evidence="2" id="KW-0067">ATP-binding</keyword>
<dbReference type="GO" id="GO:0016887">
    <property type="term" value="F:ATP hydrolysis activity"/>
    <property type="evidence" value="ECO:0007669"/>
    <property type="project" value="InterPro"/>
</dbReference>
<dbReference type="GO" id="GO:0042626">
    <property type="term" value="F:ATPase-coupled transmembrane transporter activity"/>
    <property type="evidence" value="ECO:0007669"/>
    <property type="project" value="TreeGrafter"/>
</dbReference>
<evidence type="ECO:0000259" key="3">
    <source>
        <dbReference type="Pfam" id="PF00005"/>
    </source>
</evidence>
<dbReference type="InterPro" id="IPR050173">
    <property type="entry name" value="ABC_transporter_C-like"/>
</dbReference>
<protein>
    <recommendedName>
        <fullName evidence="3">ABC transporter domain-containing protein</fullName>
    </recommendedName>
</protein>
<dbReference type="InterPro" id="IPR027417">
    <property type="entry name" value="P-loop_NTPase"/>
</dbReference>
<dbReference type="Proteomes" id="UP000663827">
    <property type="component" value="Unassembled WGS sequence"/>
</dbReference>
<dbReference type="SUPFAM" id="SSF52540">
    <property type="entry name" value="P-loop containing nucleoside triphosphate hydrolases"/>
    <property type="match status" value="1"/>
</dbReference>
<dbReference type="AlphaFoldDB" id="A0A8H3E6V6"/>
<dbReference type="PANTHER" id="PTHR24223">
    <property type="entry name" value="ATP-BINDING CASSETTE SUB-FAMILY C"/>
    <property type="match status" value="1"/>
</dbReference>
<feature type="domain" description="ABC transporter" evidence="3">
    <location>
        <begin position="4"/>
        <end position="37"/>
    </location>
</feature>
<dbReference type="InterPro" id="IPR003439">
    <property type="entry name" value="ABC_transporter-like_ATP-bd"/>
</dbReference>
<gene>
    <name evidence="4" type="ORF">RDB_LOCUS167274</name>
</gene>
<feature type="non-terminal residue" evidence="4">
    <location>
        <position position="1"/>
    </location>
</feature>
<evidence type="ECO:0000313" key="4">
    <source>
        <dbReference type="EMBL" id="CAE7221244.1"/>
    </source>
</evidence>
<dbReference type="GO" id="GO:0016020">
    <property type="term" value="C:membrane"/>
    <property type="evidence" value="ECO:0007669"/>
    <property type="project" value="TreeGrafter"/>
</dbReference>
<proteinExistence type="predicted"/>
<evidence type="ECO:0000256" key="2">
    <source>
        <dbReference type="ARBA" id="ARBA00022840"/>
    </source>
</evidence>
<comment type="caution">
    <text evidence="4">The sequence shown here is derived from an EMBL/GenBank/DDBJ whole genome shotgun (WGS) entry which is preliminary data.</text>
</comment>
<accession>A0A8H3E6V6</accession>
<dbReference type="Gene3D" id="3.40.50.300">
    <property type="entry name" value="P-loop containing nucleotide triphosphate hydrolases"/>
    <property type="match status" value="1"/>
</dbReference>
<sequence length="121" mass="13056">GVSASGGNFSLGQRQILALARAIVRRSKVLILDEATAAIDYNTDAAIQKSIRTEFKDRTLIIVAHRLQTICDADKIMVLEAGSIVEFDSPAALLQKESGTFKSLVDESGDKNALYAMAYGH</sequence>
<name>A0A8H3E6V6_9AGAM</name>
<evidence type="ECO:0000313" key="5">
    <source>
        <dbReference type="Proteomes" id="UP000663827"/>
    </source>
</evidence>
<dbReference type="Pfam" id="PF00005">
    <property type="entry name" value="ABC_tran"/>
    <property type="match status" value="1"/>
</dbReference>